<dbReference type="PROSITE" id="PS50853">
    <property type="entry name" value="FN3"/>
    <property type="match status" value="1"/>
</dbReference>
<accession>A0ABS4IWG0</accession>
<dbReference type="InterPro" id="IPR029018">
    <property type="entry name" value="Hex-like_dom2"/>
</dbReference>
<dbReference type="Pfam" id="PF00041">
    <property type="entry name" value="fn3"/>
    <property type="match status" value="1"/>
</dbReference>
<dbReference type="PANTHER" id="PTHR47406">
    <property type="entry name" value="COAGULATION FACTOR 5/8 TYPE, C-TERMINAL"/>
    <property type="match status" value="1"/>
</dbReference>
<dbReference type="CDD" id="cd00063">
    <property type="entry name" value="FN3"/>
    <property type="match status" value="1"/>
</dbReference>
<dbReference type="SUPFAM" id="SSF49265">
    <property type="entry name" value="Fibronectin type III"/>
    <property type="match status" value="1"/>
</dbReference>
<feature type="domain" description="Dockerin" evidence="4">
    <location>
        <begin position="1267"/>
        <end position="1329"/>
    </location>
</feature>
<dbReference type="PROSITE" id="PS00018">
    <property type="entry name" value="EF_HAND_1"/>
    <property type="match status" value="2"/>
</dbReference>
<organism evidence="5 6">
    <name type="scientific">Paenibacillus eucommiae</name>
    <dbReference type="NCBI Taxonomy" id="1355755"/>
    <lineage>
        <taxon>Bacteria</taxon>
        <taxon>Bacillati</taxon>
        <taxon>Bacillota</taxon>
        <taxon>Bacilli</taxon>
        <taxon>Bacillales</taxon>
        <taxon>Paenibacillaceae</taxon>
        <taxon>Paenibacillus</taxon>
    </lineage>
</organism>
<dbReference type="InterPro" id="IPR032287">
    <property type="entry name" value="DUF4838"/>
</dbReference>
<gene>
    <name evidence="5" type="ORF">J2Z66_002460</name>
</gene>
<sequence>MKRRMQIWTLIVMIALTHLLGAGHFAEANAGAGQSVLNQEESLTIVEDGAANAIIITPVSGYTQIANELADYVKKSTGAQLSIVTSEPANFDGVKIFIGSGRAADAAHHQSLLQGLNEHGFIIDPQADAITIMGTTKRATEFGVIEFLERYVGVIWLMPGPDGEDVPQHDTLSVPNELVQEQPETISRHFFGANYTPSFQEWADKNRMHDNIKFHHNMDTLFDPTVFADHPEYYAGGVVPAKVRDSWQPCYNDTTAVVAIQRIITYFDTHPDEISYSLGINDGTKYCEVEPSDPLTPTTKNSLGFWNRSDYYYPWVNKVVEGVLEKHPGKYFGLLVYREMYDPPMNEDGTPYMLNPQVIPYITDDRLTWLDESIGEVAEQHMESWRQVAVNLGWYEYLYGTPYNVPRVYNHKMADNYKYAQEQGVIGHVAELYPNFGEGPKPWLSAKLQWDSSQDVDQLLNEWYTRAVGADAALYLKQYYDYWEVFWTTRMFQSSWYLDWKNKASRTNYLNLLDHTYLKEVTREDIAESRRLMELVVAHAGTGSQQARAQLLMRSFEYYEASALSYPRETPVEPPVSEQEALAMLDEVIQSYELVEKRKELAAEFGGHPTLYLPLLQYAGVWDGIQRKMINALQIYTDTEPANGTVREQLNQFLTQLPGFAFSSAIAVKTTANKADILQSLDFSAGPWADAEPFSNFLIMNTLGEAPAETKVRLLWDHENLYVGYENFDQNPSEMIVSNDAPGNWWRSGGDDSVETYITTDPNGTYKGYFTNPKAVKLVYAKSAQLGVSPSTDANWEANANTGSDRWNVIQVIPFASIGVNTNETRELKGFFFRNYHGQDAFLGWGGGAPWLPQHFQPVYLVDQKNMVGNPSFESGTETLFLPWGHGSNDPVTQITKRTNEMAHTGSYSFFGEGLQNGAGPYTSILATPGKYKAVLYYYTPGDSITEGTIQWWTNIKNIAGETIDRVKSLTKPVIQTKGKWASLEFVFEVKEEYSGGIPHHVQLAVTHWDFKPGEKVYIDDVALYKLSPYKKMALPEWPAGSQAEYSLVTSSGFDVAWPSATNMEEASSYQVLLDGETIAELPGNIHTYSFNNLRANTSYSVVIRAVNLAGASADLSTEVVTFSAQVQKSELTASASSIPTGTEFKVSYGLSDVTGSVYGQDIKLDYDPAVMEFVSAKSLIDGISLVETVKEPAGKLRLIVASEGSEHGFSGNAQIVELTFRAKHIAQTTAGVIEITDVTLGDELGNETQAELSSVSMLVTVENPGGGNDVEDINQDGRVTVGDLSIVAAHYGKDSSSPDWQQVKKADINGDGKIDILDLAAVARKILE</sequence>
<evidence type="ECO:0008006" key="7">
    <source>
        <dbReference type="Google" id="ProtNLM"/>
    </source>
</evidence>
<dbReference type="CDD" id="cd14254">
    <property type="entry name" value="Dockerin_II"/>
    <property type="match status" value="1"/>
</dbReference>
<dbReference type="InterPro" id="IPR013783">
    <property type="entry name" value="Ig-like_fold"/>
</dbReference>
<keyword evidence="1" id="KW-0378">Hydrolase</keyword>
<proteinExistence type="predicted"/>
<feature type="domain" description="Fibronectin type-III" evidence="3">
    <location>
        <begin position="1040"/>
        <end position="1127"/>
    </location>
</feature>
<dbReference type="SUPFAM" id="SSF49384">
    <property type="entry name" value="Carbohydrate-binding domain"/>
    <property type="match status" value="1"/>
</dbReference>
<dbReference type="Proteomes" id="UP001519287">
    <property type="component" value="Unassembled WGS sequence"/>
</dbReference>
<name>A0ABS4IWG0_9BACL</name>
<dbReference type="Pfam" id="PF16126">
    <property type="entry name" value="DUF4838"/>
    <property type="match status" value="1"/>
</dbReference>
<dbReference type="Gene3D" id="2.60.120.260">
    <property type="entry name" value="Galactose-binding domain-like"/>
    <property type="match status" value="1"/>
</dbReference>
<evidence type="ECO:0000256" key="2">
    <source>
        <dbReference type="SAM" id="SignalP"/>
    </source>
</evidence>
<reference evidence="5 6" key="1">
    <citation type="submission" date="2021-03" db="EMBL/GenBank/DDBJ databases">
        <title>Genomic Encyclopedia of Type Strains, Phase IV (KMG-IV): sequencing the most valuable type-strain genomes for metagenomic binning, comparative biology and taxonomic classification.</title>
        <authorList>
            <person name="Goeker M."/>
        </authorList>
    </citation>
    <scope>NUCLEOTIDE SEQUENCE [LARGE SCALE GENOMIC DNA]</scope>
    <source>
        <strain evidence="5 6">DSM 26048</strain>
    </source>
</reference>
<dbReference type="Gene3D" id="1.10.1330.10">
    <property type="entry name" value="Dockerin domain"/>
    <property type="match status" value="1"/>
</dbReference>
<dbReference type="InterPro" id="IPR036439">
    <property type="entry name" value="Dockerin_dom_sf"/>
</dbReference>
<dbReference type="Pfam" id="PF06452">
    <property type="entry name" value="CBM9_1"/>
    <property type="match status" value="1"/>
</dbReference>
<dbReference type="InterPro" id="IPR018247">
    <property type="entry name" value="EF_Hand_1_Ca_BS"/>
</dbReference>
<dbReference type="Gene3D" id="2.60.40.1190">
    <property type="match status" value="1"/>
</dbReference>
<evidence type="ECO:0000313" key="6">
    <source>
        <dbReference type="Proteomes" id="UP001519287"/>
    </source>
</evidence>
<dbReference type="InterPro" id="IPR002102">
    <property type="entry name" value="Cohesin_dom"/>
</dbReference>
<dbReference type="RefSeq" id="WP_209971601.1">
    <property type="nucleotide sequence ID" value="NZ_JAGGLB010000006.1"/>
</dbReference>
<comment type="caution">
    <text evidence="5">The sequence shown here is derived from an EMBL/GenBank/DDBJ whole genome shotgun (WGS) entry which is preliminary data.</text>
</comment>
<dbReference type="SUPFAM" id="SSF49344">
    <property type="entry name" value="CBD9-like"/>
    <property type="match status" value="1"/>
</dbReference>
<evidence type="ECO:0000259" key="3">
    <source>
        <dbReference type="PROSITE" id="PS50853"/>
    </source>
</evidence>
<dbReference type="SUPFAM" id="SSF63446">
    <property type="entry name" value="Type I dockerin domain"/>
    <property type="match status" value="1"/>
</dbReference>
<dbReference type="InterPro" id="IPR036116">
    <property type="entry name" value="FN3_sf"/>
</dbReference>
<dbReference type="InterPro" id="IPR016134">
    <property type="entry name" value="Dockerin_dom"/>
</dbReference>
<feature type="signal peptide" evidence="2">
    <location>
        <begin position="1"/>
        <end position="30"/>
    </location>
</feature>
<dbReference type="InterPro" id="IPR008965">
    <property type="entry name" value="CBM2/CBM3_carb-bd_dom_sf"/>
</dbReference>
<evidence type="ECO:0000313" key="5">
    <source>
        <dbReference type="EMBL" id="MBP1990854.1"/>
    </source>
</evidence>
<dbReference type="InterPro" id="IPR003961">
    <property type="entry name" value="FN3_dom"/>
</dbReference>
<protein>
    <recommendedName>
        <fullName evidence="7">Dockerin domain-containing protein</fullName>
    </recommendedName>
</protein>
<keyword evidence="2" id="KW-0732">Signal</keyword>
<dbReference type="CDD" id="cd08547">
    <property type="entry name" value="Type_II_cohesin"/>
    <property type="match status" value="1"/>
</dbReference>
<dbReference type="InterPro" id="IPR010502">
    <property type="entry name" value="Carb-bd_dom_fam9"/>
</dbReference>
<feature type="chain" id="PRO_5046071430" description="Dockerin domain-containing protein" evidence="2">
    <location>
        <begin position="31"/>
        <end position="1329"/>
    </location>
</feature>
<dbReference type="Pfam" id="PF00404">
    <property type="entry name" value="Dockerin_1"/>
    <property type="match status" value="1"/>
</dbReference>
<dbReference type="Gene3D" id="2.60.40.680">
    <property type="match status" value="1"/>
</dbReference>
<dbReference type="Gene3D" id="2.60.40.10">
    <property type="entry name" value="Immunoglobulins"/>
    <property type="match status" value="1"/>
</dbReference>
<dbReference type="InterPro" id="IPR002105">
    <property type="entry name" value="Dockerin_1_rpt"/>
</dbReference>
<keyword evidence="6" id="KW-1185">Reference proteome</keyword>
<dbReference type="PANTHER" id="PTHR47406:SF2">
    <property type="entry name" value="ALPHA GLUCURONIDASE N-TERMINAL DOMAIN-CONTAINING PROTEIN"/>
    <property type="match status" value="1"/>
</dbReference>
<dbReference type="SUPFAM" id="SSF55545">
    <property type="entry name" value="beta-N-acetylhexosaminidase-like domain"/>
    <property type="match status" value="1"/>
</dbReference>
<evidence type="ECO:0000256" key="1">
    <source>
        <dbReference type="ARBA" id="ARBA00022801"/>
    </source>
</evidence>
<evidence type="ECO:0000259" key="4">
    <source>
        <dbReference type="PROSITE" id="PS51766"/>
    </source>
</evidence>
<dbReference type="EMBL" id="JAGGLB010000006">
    <property type="protein sequence ID" value="MBP1990854.1"/>
    <property type="molecule type" value="Genomic_DNA"/>
</dbReference>
<dbReference type="Gene3D" id="3.30.379.10">
    <property type="entry name" value="Chitobiase/beta-hexosaminidase domain 2-like"/>
    <property type="match status" value="1"/>
</dbReference>
<dbReference type="PROSITE" id="PS51766">
    <property type="entry name" value="DOCKERIN"/>
    <property type="match status" value="1"/>
</dbReference>
<dbReference type="Pfam" id="PF00963">
    <property type="entry name" value="Cohesin"/>
    <property type="match status" value="1"/>
</dbReference>